<proteinExistence type="predicted"/>
<name>A0A1I8A2M0_9BILA</name>
<dbReference type="AlphaFoldDB" id="A0A1I8A2M0"/>
<accession>A0A1I8A2M0</accession>
<feature type="chain" id="PRO_5009314201" evidence="1">
    <location>
        <begin position="19"/>
        <end position="147"/>
    </location>
</feature>
<evidence type="ECO:0000313" key="2">
    <source>
        <dbReference type="Proteomes" id="UP000095287"/>
    </source>
</evidence>
<feature type="signal peptide" evidence="1">
    <location>
        <begin position="1"/>
        <end position="18"/>
    </location>
</feature>
<dbReference type="Proteomes" id="UP000095287">
    <property type="component" value="Unplaced"/>
</dbReference>
<sequence length="147" mass="16396">MIVLCLISLLLSLPLTLQTDTFPTVEKCVFTKHYVLNHIVFNCTGSGLVRTYKPVGCAPVNDRKSQRLNIGQVHKGFGFLYACHQAGSALEYKPISEFRRKKPYTTYAALGATVLNHPRHAKVRVLISSTQSTVLEGQSAWIYSEIL</sequence>
<protein>
    <submittedName>
        <fullName evidence="3">Uncharacterized protein</fullName>
    </submittedName>
</protein>
<reference evidence="3" key="1">
    <citation type="submission" date="2016-11" db="UniProtKB">
        <authorList>
            <consortium name="WormBaseParasite"/>
        </authorList>
    </citation>
    <scope>IDENTIFICATION</scope>
</reference>
<evidence type="ECO:0000313" key="3">
    <source>
        <dbReference type="WBParaSite" id="L893_g32260.t1"/>
    </source>
</evidence>
<keyword evidence="1" id="KW-0732">Signal</keyword>
<evidence type="ECO:0000256" key="1">
    <source>
        <dbReference type="SAM" id="SignalP"/>
    </source>
</evidence>
<organism evidence="2 3">
    <name type="scientific">Steinernema glaseri</name>
    <dbReference type="NCBI Taxonomy" id="37863"/>
    <lineage>
        <taxon>Eukaryota</taxon>
        <taxon>Metazoa</taxon>
        <taxon>Ecdysozoa</taxon>
        <taxon>Nematoda</taxon>
        <taxon>Chromadorea</taxon>
        <taxon>Rhabditida</taxon>
        <taxon>Tylenchina</taxon>
        <taxon>Panagrolaimomorpha</taxon>
        <taxon>Strongyloidoidea</taxon>
        <taxon>Steinernematidae</taxon>
        <taxon>Steinernema</taxon>
    </lineage>
</organism>
<dbReference type="WBParaSite" id="L893_g32260.t1">
    <property type="protein sequence ID" value="L893_g32260.t1"/>
    <property type="gene ID" value="L893_g32260"/>
</dbReference>
<keyword evidence="2" id="KW-1185">Reference proteome</keyword>